<dbReference type="Gramene" id="OE9A034251T1">
    <property type="protein sequence ID" value="OE9A034251C1"/>
    <property type="gene ID" value="OE9A034251"/>
</dbReference>
<dbReference type="PANTHER" id="PTHR22730:SF1">
    <property type="entry name" value="PROMININ-LIKE PROTEIN"/>
    <property type="match status" value="1"/>
</dbReference>
<feature type="region of interest" description="Disordered" evidence="7">
    <location>
        <begin position="1023"/>
        <end position="1061"/>
    </location>
</feature>
<dbReference type="PANTHER" id="PTHR22730">
    <property type="entry name" value="PROMININ PROM PROTEIN"/>
    <property type="match status" value="1"/>
</dbReference>
<organism evidence="9 10">
    <name type="scientific">Olea europaea subsp. europaea</name>
    <dbReference type="NCBI Taxonomy" id="158383"/>
    <lineage>
        <taxon>Eukaryota</taxon>
        <taxon>Viridiplantae</taxon>
        <taxon>Streptophyta</taxon>
        <taxon>Embryophyta</taxon>
        <taxon>Tracheophyta</taxon>
        <taxon>Spermatophyta</taxon>
        <taxon>Magnoliopsida</taxon>
        <taxon>eudicotyledons</taxon>
        <taxon>Gunneridae</taxon>
        <taxon>Pentapetalae</taxon>
        <taxon>asterids</taxon>
        <taxon>lamiids</taxon>
        <taxon>Lamiales</taxon>
        <taxon>Oleaceae</taxon>
        <taxon>Oleeae</taxon>
        <taxon>Olea</taxon>
    </lineage>
</organism>
<dbReference type="GO" id="GO:0016020">
    <property type="term" value="C:membrane"/>
    <property type="evidence" value="ECO:0007669"/>
    <property type="project" value="UniProtKB-SubCell"/>
</dbReference>
<keyword evidence="3 8" id="KW-0812">Transmembrane</keyword>
<feature type="transmembrane region" description="Helical" evidence="8">
    <location>
        <begin position="953"/>
        <end position="974"/>
    </location>
</feature>
<proteinExistence type="inferred from homology"/>
<dbReference type="Proteomes" id="UP000594638">
    <property type="component" value="Unassembled WGS sequence"/>
</dbReference>
<keyword evidence="4 8" id="KW-1133">Transmembrane helix</keyword>
<feature type="compositionally biased region" description="Basic residues" evidence="7">
    <location>
        <begin position="229"/>
        <end position="247"/>
    </location>
</feature>
<dbReference type="InterPro" id="IPR008795">
    <property type="entry name" value="Prominin"/>
</dbReference>
<evidence type="ECO:0000256" key="2">
    <source>
        <dbReference type="ARBA" id="ARBA00006058"/>
    </source>
</evidence>
<feature type="transmembrane region" description="Helical" evidence="8">
    <location>
        <begin position="553"/>
        <end position="573"/>
    </location>
</feature>
<keyword evidence="5 8" id="KW-0472">Membrane</keyword>
<feature type="region of interest" description="Disordered" evidence="7">
    <location>
        <begin position="217"/>
        <end position="271"/>
    </location>
</feature>
<dbReference type="OrthoDB" id="6229420at2759"/>
<evidence type="ECO:0000256" key="3">
    <source>
        <dbReference type="ARBA" id="ARBA00022692"/>
    </source>
</evidence>
<feature type="transmembrane region" description="Helical" evidence="8">
    <location>
        <begin position="133"/>
        <end position="161"/>
    </location>
</feature>
<feature type="transmembrane region" description="Helical" evidence="8">
    <location>
        <begin position="288"/>
        <end position="305"/>
    </location>
</feature>
<evidence type="ECO:0000313" key="9">
    <source>
        <dbReference type="EMBL" id="CAA3006515.1"/>
    </source>
</evidence>
<comment type="caution">
    <text evidence="9">The sequence shown here is derived from an EMBL/GenBank/DDBJ whole genome shotgun (WGS) entry which is preliminary data.</text>
</comment>
<evidence type="ECO:0000313" key="10">
    <source>
        <dbReference type="Proteomes" id="UP000594638"/>
    </source>
</evidence>
<keyword evidence="6" id="KW-0325">Glycoprotein</keyword>
<evidence type="ECO:0000256" key="7">
    <source>
        <dbReference type="SAM" id="MobiDB-lite"/>
    </source>
</evidence>
<reference evidence="9 10" key="1">
    <citation type="submission" date="2019-12" db="EMBL/GenBank/DDBJ databases">
        <authorList>
            <person name="Alioto T."/>
            <person name="Alioto T."/>
            <person name="Gomez Garrido J."/>
        </authorList>
    </citation>
    <scope>NUCLEOTIDE SEQUENCE [LARGE SCALE GENOMIC DNA]</scope>
</reference>
<feature type="region of interest" description="Disordered" evidence="7">
    <location>
        <begin position="165"/>
        <end position="203"/>
    </location>
</feature>
<sequence length="1061" mass="119490">MYTNYSNYLDAGGGGGPMASALLAARPSLGGYSSSSSAFARQYQQQQQSLIRPVQFRSVNLGSSSTQSANIRWSSAQEAVNFMDHLYFITNLALDYLLENELPQELMNQTLFNDPFTVLLEHRNELIKHFHKLLIAACTCLCIGISIPLFGFMIACCWCSSGSKNRTSAKRSSRTGHPLTSSSRPSSSGRHSRSRGHHRDSSDADWLALSARESSHLDRAGHYRPSSSARHHQDRRHRHSRNGHRRSGSNGGGSSSLSSNHRSRSVPPPLRYESSCHPCLRTFFSSNLFITLLLISFFVVCAFVTNEYVDNGVKQLPRALNQSVDEVQIYLNNTEYEVDNLFKVNYNQLEQEINLRLDTSGMIIKHKLAVASEAIALINLTDIVMEFNDTKFRLERIDKELSILKSRLYTAKKGLADFWNYIVKCPVEQCTFLRRKYTNQNDFRILPAYEKVPDVKHLIKKVNLLIDSGIIAQVQKGRDDFERFGTIIQRQVNGTVPELKAQLSVVGKRLSSVASDISDTIHWSDYFFNQTKTTTRKLNQYGDYEQYRRYACLGGATVILFILICYTFGWLYGSCRPQPTARTYKSRVKTSASASFPFSCGIFTVFLLFLPMILAAIVLFMTGSVGDKIVCRVIKHPEQKQSKQIYAMLQNKFLGSNLSISSADEDKVTIERVDGKELKVYRPNYADLIARCHQNQSVYKVLKLDQYDKVYLNDDGRGRKISIGFDRGFNLNSSPEFKRIVNLDGRLKDLIKQIQLDTLRVTLLSTQAEETLRQLANGLSFDDIELSFARLYDNGVTISPIDIEQLIKDFQTQRASISDLDIESELSFASIVASSLQEQVLPNITSSLLSLKEGVRHLKLRMFRGRNSFGTVTQELVAKIRSAEKQLRNDGATLFKMSANEFVDELNALVDQYAVHIRNQVENVIGQCEPVSRAFNSTSYALCDDIVLPFNGYWLSTIASLILILPATLLAYALKSLYSLARRGPHMQHNYSYTDQEDEISYEEDGEEIALAYHLGHHSHLAHKPSGSGALPSAPPVANDDGWSPTSPSYVHNSRPPPYAV</sequence>
<evidence type="ECO:0000256" key="5">
    <source>
        <dbReference type="ARBA" id="ARBA00023136"/>
    </source>
</evidence>
<dbReference type="AlphaFoldDB" id="A0A8S0TL38"/>
<evidence type="ECO:0000256" key="4">
    <source>
        <dbReference type="ARBA" id="ARBA00022989"/>
    </source>
</evidence>
<evidence type="ECO:0000256" key="1">
    <source>
        <dbReference type="ARBA" id="ARBA00004141"/>
    </source>
</evidence>
<protein>
    <submittedName>
        <fullName evidence="9">Prominin isoform X1</fullName>
    </submittedName>
</protein>
<keyword evidence="10" id="KW-1185">Reference proteome</keyword>
<dbReference type="Pfam" id="PF05478">
    <property type="entry name" value="Prominin"/>
    <property type="match status" value="2"/>
</dbReference>
<accession>A0A8S0TL38</accession>
<evidence type="ECO:0000256" key="6">
    <source>
        <dbReference type="ARBA" id="ARBA00023180"/>
    </source>
</evidence>
<feature type="transmembrane region" description="Helical" evidence="8">
    <location>
        <begin position="594"/>
        <end position="621"/>
    </location>
</feature>
<name>A0A8S0TL38_OLEEU</name>
<comment type="subcellular location">
    <subcellularLocation>
        <location evidence="1">Membrane</location>
        <topology evidence="1">Multi-pass membrane protein</topology>
    </subcellularLocation>
</comment>
<gene>
    <name evidence="9" type="ORF">OLEA9_A034251</name>
</gene>
<evidence type="ECO:0000256" key="8">
    <source>
        <dbReference type="SAM" id="Phobius"/>
    </source>
</evidence>
<comment type="similarity">
    <text evidence="2">Belongs to the prominin family.</text>
</comment>
<dbReference type="EMBL" id="CACTIH010007260">
    <property type="protein sequence ID" value="CAA3006515.1"/>
    <property type="molecule type" value="Genomic_DNA"/>
</dbReference>